<organism evidence="10 11">
    <name type="scientific">Litorilinea aerophila</name>
    <dbReference type="NCBI Taxonomy" id="1204385"/>
    <lineage>
        <taxon>Bacteria</taxon>
        <taxon>Bacillati</taxon>
        <taxon>Chloroflexota</taxon>
        <taxon>Caldilineae</taxon>
        <taxon>Caldilineales</taxon>
        <taxon>Caldilineaceae</taxon>
        <taxon>Litorilinea</taxon>
    </lineage>
</organism>
<feature type="transmembrane region" description="Helical" evidence="8">
    <location>
        <begin position="264"/>
        <end position="281"/>
    </location>
</feature>
<dbReference type="CDD" id="cd17321">
    <property type="entry name" value="MFS_MMR_MDR_like"/>
    <property type="match status" value="1"/>
</dbReference>
<dbReference type="InterPro" id="IPR036259">
    <property type="entry name" value="MFS_trans_sf"/>
</dbReference>
<dbReference type="PANTHER" id="PTHR42718:SF46">
    <property type="entry name" value="BLR6921 PROTEIN"/>
    <property type="match status" value="1"/>
</dbReference>
<feature type="transmembrane region" description="Helical" evidence="8">
    <location>
        <begin position="41"/>
        <end position="65"/>
    </location>
</feature>
<dbReference type="InParanoid" id="A0A540VBW4"/>
<dbReference type="PROSITE" id="PS50850">
    <property type="entry name" value="MFS"/>
    <property type="match status" value="1"/>
</dbReference>
<dbReference type="Gene3D" id="1.20.1250.20">
    <property type="entry name" value="MFS general substrate transporter like domains"/>
    <property type="match status" value="1"/>
</dbReference>
<reference evidence="10 11" key="1">
    <citation type="submission" date="2019-06" db="EMBL/GenBank/DDBJ databases">
        <title>Genome sequence of Litorilinea aerophila BAA-2444.</title>
        <authorList>
            <person name="Maclea K.S."/>
            <person name="Maurais E.G."/>
            <person name="Iannazzi L.C."/>
        </authorList>
    </citation>
    <scope>NUCLEOTIDE SEQUENCE [LARGE SCALE GENOMIC DNA]</scope>
    <source>
        <strain evidence="10 11">ATCC BAA-2444</strain>
    </source>
</reference>
<feature type="transmembrane region" description="Helical" evidence="8">
    <location>
        <begin position="391"/>
        <end position="414"/>
    </location>
</feature>
<dbReference type="Pfam" id="PF07690">
    <property type="entry name" value="MFS_1"/>
    <property type="match status" value="2"/>
</dbReference>
<keyword evidence="2" id="KW-0813">Transport</keyword>
<feature type="transmembrane region" description="Helical" evidence="8">
    <location>
        <begin position="77"/>
        <end position="96"/>
    </location>
</feature>
<proteinExistence type="predicted"/>
<comment type="caution">
    <text evidence="10">The sequence shown here is derived from an EMBL/GenBank/DDBJ whole genome shotgun (WGS) entry which is preliminary data.</text>
</comment>
<dbReference type="InterPro" id="IPR020846">
    <property type="entry name" value="MFS_dom"/>
</dbReference>
<dbReference type="OrthoDB" id="146256at2"/>
<feature type="region of interest" description="Disordered" evidence="7">
    <location>
        <begin position="1"/>
        <end position="26"/>
    </location>
</feature>
<dbReference type="PANTHER" id="PTHR42718">
    <property type="entry name" value="MAJOR FACILITATOR SUPERFAMILY MULTIDRUG TRANSPORTER MFSC"/>
    <property type="match status" value="1"/>
</dbReference>
<keyword evidence="6 8" id="KW-0472">Membrane</keyword>
<feature type="transmembrane region" description="Helical" evidence="8">
    <location>
        <begin position="133"/>
        <end position="154"/>
    </location>
</feature>
<dbReference type="Gene3D" id="1.20.1720.10">
    <property type="entry name" value="Multidrug resistance protein D"/>
    <property type="match status" value="1"/>
</dbReference>
<dbReference type="SUPFAM" id="SSF103473">
    <property type="entry name" value="MFS general substrate transporter"/>
    <property type="match status" value="1"/>
</dbReference>
<dbReference type="InterPro" id="IPR011701">
    <property type="entry name" value="MFS"/>
</dbReference>
<feature type="transmembrane region" description="Helical" evidence="8">
    <location>
        <begin position="108"/>
        <end position="127"/>
    </location>
</feature>
<evidence type="ECO:0000256" key="3">
    <source>
        <dbReference type="ARBA" id="ARBA00022475"/>
    </source>
</evidence>
<feature type="transmembrane region" description="Helical" evidence="8">
    <location>
        <begin position="302"/>
        <end position="324"/>
    </location>
</feature>
<dbReference type="GO" id="GO:0022857">
    <property type="term" value="F:transmembrane transporter activity"/>
    <property type="evidence" value="ECO:0007669"/>
    <property type="project" value="InterPro"/>
</dbReference>
<protein>
    <submittedName>
        <fullName evidence="10">MFS transporter</fullName>
    </submittedName>
</protein>
<keyword evidence="11" id="KW-1185">Reference proteome</keyword>
<feature type="transmembrane region" description="Helical" evidence="8">
    <location>
        <begin position="465"/>
        <end position="484"/>
    </location>
</feature>
<dbReference type="AlphaFoldDB" id="A0A540VBW4"/>
<dbReference type="RefSeq" id="WP_141611529.1">
    <property type="nucleotide sequence ID" value="NZ_VIGC02000026.1"/>
</dbReference>
<keyword evidence="4 8" id="KW-0812">Transmembrane</keyword>
<feature type="transmembrane region" description="Helical" evidence="8">
    <location>
        <begin position="233"/>
        <end position="252"/>
    </location>
</feature>
<evidence type="ECO:0000259" key="9">
    <source>
        <dbReference type="PROSITE" id="PS50850"/>
    </source>
</evidence>
<evidence type="ECO:0000256" key="1">
    <source>
        <dbReference type="ARBA" id="ARBA00004651"/>
    </source>
</evidence>
<evidence type="ECO:0000256" key="8">
    <source>
        <dbReference type="SAM" id="Phobius"/>
    </source>
</evidence>
<comment type="subcellular location">
    <subcellularLocation>
        <location evidence="1">Cell membrane</location>
        <topology evidence="1">Multi-pass membrane protein</topology>
    </subcellularLocation>
</comment>
<evidence type="ECO:0000313" key="11">
    <source>
        <dbReference type="Proteomes" id="UP000317371"/>
    </source>
</evidence>
<evidence type="ECO:0000256" key="6">
    <source>
        <dbReference type="ARBA" id="ARBA00023136"/>
    </source>
</evidence>
<evidence type="ECO:0000313" key="10">
    <source>
        <dbReference type="EMBL" id="TQE94251.1"/>
    </source>
</evidence>
<dbReference type="EMBL" id="VIGC01000026">
    <property type="protein sequence ID" value="TQE94251.1"/>
    <property type="molecule type" value="Genomic_DNA"/>
</dbReference>
<gene>
    <name evidence="10" type="ORF">FKZ61_17900</name>
</gene>
<dbReference type="Proteomes" id="UP000317371">
    <property type="component" value="Unassembled WGS sequence"/>
</dbReference>
<name>A0A540VBW4_9CHLR</name>
<feature type="transmembrane region" description="Helical" evidence="8">
    <location>
        <begin position="166"/>
        <end position="188"/>
    </location>
</feature>
<dbReference type="FunCoup" id="A0A540VBW4">
    <property type="interactions" value="17"/>
</dbReference>
<feature type="transmembrane region" description="Helical" evidence="8">
    <location>
        <begin position="364"/>
        <end position="385"/>
    </location>
</feature>
<dbReference type="GO" id="GO:0005886">
    <property type="term" value="C:plasma membrane"/>
    <property type="evidence" value="ECO:0007669"/>
    <property type="project" value="UniProtKB-SubCell"/>
</dbReference>
<evidence type="ECO:0000256" key="4">
    <source>
        <dbReference type="ARBA" id="ARBA00022692"/>
    </source>
</evidence>
<evidence type="ECO:0000256" key="7">
    <source>
        <dbReference type="SAM" id="MobiDB-lite"/>
    </source>
</evidence>
<evidence type="ECO:0000256" key="5">
    <source>
        <dbReference type="ARBA" id="ARBA00022989"/>
    </source>
</evidence>
<feature type="compositionally biased region" description="Polar residues" evidence="7">
    <location>
        <begin position="1"/>
        <end position="21"/>
    </location>
</feature>
<keyword evidence="3" id="KW-1003">Cell membrane</keyword>
<sequence length="489" mass="52743">MKSVESTSPTREQDAAVTSSKRNPRPAEIAVRPAQSWNFRAILIGLMVPMGMTILNLSMFGVALPYVRDSFNAPADLMAWLVTAYTLPFVIFMPFYGRMGDGLGKRRLFLIGIVIFLIGTLICLWAPTLPVLMLGRVIQGIGTAGVNPLCIAIISDLFPARERGNALGTWSSTGPAISMIGPFLGGFLIERWGWHTIFIPGVLAAPIALYVVREQLPAMRPFRDPDFLRKFDWMGMFLLGSGVTSLVAYLSSRAITGVEPLQDWRLLLLTVAFFTAFFFWERHHANPLATLDIFRIGNFTRASVGAALRMFTMSGISFLVPLYLADVHGLQATSTGIMVTLHAGALLTTVRLGGTLGDRWSRRWTMVLGMSTQITMMVVLGLLPATVPLPLIALALMAHGAGAGLSLAVLHSAAMDRIPAEQSGAAAGLYSMTRFFGNILGTTLGGVVLQQALAHSSQAVDGYRAGFLFIAGVGFLGILVAAGVQDPKR</sequence>
<accession>A0A540VBW4</accession>
<feature type="transmembrane region" description="Helical" evidence="8">
    <location>
        <begin position="435"/>
        <end position="453"/>
    </location>
</feature>
<feature type="domain" description="Major facilitator superfamily (MFS) profile" evidence="9">
    <location>
        <begin position="42"/>
        <end position="489"/>
    </location>
</feature>
<feature type="transmembrane region" description="Helical" evidence="8">
    <location>
        <begin position="330"/>
        <end position="352"/>
    </location>
</feature>
<evidence type="ECO:0000256" key="2">
    <source>
        <dbReference type="ARBA" id="ARBA00022448"/>
    </source>
</evidence>
<feature type="transmembrane region" description="Helical" evidence="8">
    <location>
        <begin position="194"/>
        <end position="212"/>
    </location>
</feature>
<keyword evidence="5 8" id="KW-1133">Transmembrane helix</keyword>